<organism evidence="1 2">
    <name type="scientific">Trichinella britovi</name>
    <name type="common">Parasitic roundworm</name>
    <dbReference type="NCBI Taxonomy" id="45882"/>
    <lineage>
        <taxon>Eukaryota</taxon>
        <taxon>Metazoa</taxon>
        <taxon>Ecdysozoa</taxon>
        <taxon>Nematoda</taxon>
        <taxon>Enoplea</taxon>
        <taxon>Dorylaimia</taxon>
        <taxon>Trichinellida</taxon>
        <taxon>Trichinellidae</taxon>
        <taxon>Trichinella</taxon>
    </lineage>
</organism>
<reference evidence="1 2" key="1">
    <citation type="submission" date="2015-01" db="EMBL/GenBank/DDBJ databases">
        <title>Evolution of Trichinella species and genotypes.</title>
        <authorList>
            <person name="Korhonen P.K."/>
            <person name="Edoardo P."/>
            <person name="Giuseppe L.R."/>
            <person name="Gasser R.B."/>
        </authorList>
    </citation>
    <scope>NUCLEOTIDE SEQUENCE [LARGE SCALE GENOMIC DNA]</scope>
    <source>
        <strain evidence="1">ISS120</strain>
    </source>
</reference>
<accession>A0A0V1C8D4</accession>
<keyword evidence="2" id="KW-1185">Reference proteome</keyword>
<comment type="caution">
    <text evidence="1">The sequence shown here is derived from an EMBL/GenBank/DDBJ whole genome shotgun (WGS) entry which is preliminary data.</text>
</comment>
<proteinExistence type="predicted"/>
<dbReference type="Proteomes" id="UP000054653">
    <property type="component" value="Unassembled WGS sequence"/>
</dbReference>
<evidence type="ECO:0000313" key="2">
    <source>
        <dbReference type="Proteomes" id="UP000054653"/>
    </source>
</evidence>
<gene>
    <name evidence="1" type="ORF">T03_7113</name>
</gene>
<sequence length="87" mass="9946">MYILKIILGNDCDLKTKFFTYVSLKHYSSSGIYCIMSYFETVLFKQSSTISATSQAEDRQVRITNTCQKSHCAIEDDQPLKCFVSVI</sequence>
<dbReference type="EMBL" id="JYDI01000385">
    <property type="protein sequence ID" value="KRY45262.1"/>
    <property type="molecule type" value="Genomic_DNA"/>
</dbReference>
<evidence type="ECO:0000313" key="1">
    <source>
        <dbReference type="EMBL" id="KRY45262.1"/>
    </source>
</evidence>
<protein>
    <submittedName>
        <fullName evidence="1">Uncharacterized protein</fullName>
    </submittedName>
</protein>
<name>A0A0V1C8D4_TRIBR</name>
<dbReference type="AlphaFoldDB" id="A0A0V1C8D4"/>